<keyword evidence="2" id="KW-1133">Transmembrane helix</keyword>
<gene>
    <name evidence="3" type="ORF">BGO89_06880</name>
</gene>
<organism evidence="3 4">
    <name type="scientific">Candidatus Kapaibacterium thiocyanatum</name>
    <dbReference type="NCBI Taxonomy" id="1895771"/>
    <lineage>
        <taxon>Bacteria</taxon>
        <taxon>Pseudomonadati</taxon>
        <taxon>Candidatus Kapaibacteriota</taxon>
        <taxon>Candidatus Kapaibacteriia</taxon>
        <taxon>Candidatus Kapaibacteriales</taxon>
        <taxon>Candidatus Kapaibacteriaceae</taxon>
        <taxon>Candidatus Kapaibacterium</taxon>
    </lineage>
</organism>
<dbReference type="STRING" id="1895771.BGO89_06880"/>
<evidence type="ECO:0000313" key="3">
    <source>
        <dbReference type="EMBL" id="OJX57690.1"/>
    </source>
</evidence>
<dbReference type="EMBL" id="MKVH01000021">
    <property type="protein sequence ID" value="OJX57690.1"/>
    <property type="molecule type" value="Genomic_DNA"/>
</dbReference>
<dbReference type="AlphaFoldDB" id="A0A1M3KZ84"/>
<feature type="compositionally biased region" description="Basic and acidic residues" evidence="1">
    <location>
        <begin position="131"/>
        <end position="140"/>
    </location>
</feature>
<accession>A0A1M3KZ84</accession>
<feature type="region of interest" description="Disordered" evidence="1">
    <location>
        <begin position="106"/>
        <end position="150"/>
    </location>
</feature>
<proteinExistence type="predicted"/>
<keyword evidence="2" id="KW-0812">Transmembrane</keyword>
<comment type="caution">
    <text evidence="3">The sequence shown here is derived from an EMBL/GenBank/DDBJ whole genome shotgun (WGS) entry which is preliminary data.</text>
</comment>
<evidence type="ECO:0000256" key="2">
    <source>
        <dbReference type="SAM" id="Phobius"/>
    </source>
</evidence>
<feature type="transmembrane region" description="Helical" evidence="2">
    <location>
        <begin position="153"/>
        <end position="170"/>
    </location>
</feature>
<sequence length="174" mass="18330">MPQNLAEECVGSRTANTIAALANARESQRLGYAVHRHTGSDMLPVLNGLLDGLRSGDVPGEQELARKALRNPLVVAAAISALPGAIAGGHAPEFSPYADLFLAPEQTQEQPPAQKPTQNAPQPESGSPSDDSSHDTRRTETQAGADAPPTRRIGGGLIICALAIVTFLMYRAMR</sequence>
<name>A0A1M3KZ84_9BACT</name>
<reference evidence="3 4" key="1">
    <citation type="submission" date="2016-09" db="EMBL/GenBank/DDBJ databases">
        <title>Genome-resolved meta-omics ties microbial dynamics to process performance in biotechnology for thiocyanate degradation.</title>
        <authorList>
            <person name="Kantor R.S."/>
            <person name="Huddy R.J."/>
            <person name="Iyer R."/>
            <person name="Thomas B.C."/>
            <person name="Brown C.T."/>
            <person name="Anantharaman K."/>
            <person name="Tringe S."/>
            <person name="Hettich R.L."/>
            <person name="Harrison S.T."/>
            <person name="Banfield J.F."/>
        </authorList>
    </citation>
    <scope>NUCLEOTIDE SEQUENCE [LARGE SCALE GENOMIC DNA]</scope>
    <source>
        <strain evidence="3">59-99</strain>
    </source>
</reference>
<evidence type="ECO:0000313" key="4">
    <source>
        <dbReference type="Proteomes" id="UP000184233"/>
    </source>
</evidence>
<evidence type="ECO:0000256" key="1">
    <source>
        <dbReference type="SAM" id="MobiDB-lite"/>
    </source>
</evidence>
<protein>
    <submittedName>
        <fullName evidence="3">Uncharacterized protein</fullName>
    </submittedName>
</protein>
<feature type="compositionally biased region" description="Low complexity" evidence="1">
    <location>
        <begin position="106"/>
        <end position="118"/>
    </location>
</feature>
<dbReference type="Proteomes" id="UP000184233">
    <property type="component" value="Unassembled WGS sequence"/>
</dbReference>
<feature type="compositionally biased region" description="Polar residues" evidence="1">
    <location>
        <begin position="119"/>
        <end position="130"/>
    </location>
</feature>
<keyword evidence="2" id="KW-0472">Membrane</keyword>